<protein>
    <submittedName>
        <fullName evidence="1">Uncharacterized protein</fullName>
    </submittedName>
</protein>
<keyword evidence="2" id="KW-1185">Reference proteome</keyword>
<evidence type="ECO:0000313" key="1">
    <source>
        <dbReference type="Ensembl" id="ENSEBUP00000018767.1"/>
    </source>
</evidence>
<dbReference type="GeneTree" id="ENSGT00940000171242"/>
<reference evidence="1" key="2">
    <citation type="submission" date="2025-09" db="UniProtKB">
        <authorList>
            <consortium name="Ensembl"/>
        </authorList>
    </citation>
    <scope>IDENTIFICATION</scope>
</reference>
<organism evidence="1 2">
    <name type="scientific">Eptatretus burgeri</name>
    <name type="common">Inshore hagfish</name>
    <dbReference type="NCBI Taxonomy" id="7764"/>
    <lineage>
        <taxon>Eukaryota</taxon>
        <taxon>Metazoa</taxon>
        <taxon>Chordata</taxon>
        <taxon>Craniata</taxon>
        <taxon>Vertebrata</taxon>
        <taxon>Cyclostomata</taxon>
        <taxon>Myxini</taxon>
        <taxon>Myxiniformes</taxon>
        <taxon>Myxinidae</taxon>
        <taxon>Eptatretinae</taxon>
        <taxon>Eptatretus</taxon>
    </lineage>
</organism>
<dbReference type="AlphaFoldDB" id="A0A8C4QSD9"/>
<name>A0A8C4QSD9_EPTBU</name>
<proteinExistence type="predicted"/>
<sequence length="102" mass="11901">MQVRNQCVRRPSSEGCQVGGIGGCLRSHNVPFANLRRASYCRHPEQITNSCPDRLLGKQWQTTHWNKKGNPEPWNKLPPNYQYKFLAVKTDYKNLKKDRPDF</sequence>
<dbReference type="Proteomes" id="UP000694388">
    <property type="component" value="Unplaced"/>
</dbReference>
<evidence type="ECO:0000313" key="2">
    <source>
        <dbReference type="Proteomes" id="UP000694388"/>
    </source>
</evidence>
<reference evidence="1" key="1">
    <citation type="submission" date="2025-08" db="UniProtKB">
        <authorList>
            <consortium name="Ensembl"/>
        </authorList>
    </citation>
    <scope>IDENTIFICATION</scope>
</reference>
<dbReference type="Ensembl" id="ENSEBUT00000019343.1">
    <property type="protein sequence ID" value="ENSEBUP00000018767.1"/>
    <property type="gene ID" value="ENSEBUG00000011711.1"/>
</dbReference>
<accession>A0A8C4QSD9</accession>